<dbReference type="RefSeq" id="WP_013330732.1">
    <property type="nucleotide sequence ID" value="NC_014507.1"/>
</dbReference>
<dbReference type="HOGENOM" id="CLU_1060125_0_0_2"/>
<dbReference type="eggNOG" id="arCOG12323">
    <property type="taxonomic scope" value="Archaea"/>
</dbReference>
<accession>E1RHH6</accession>
<gene>
    <name evidence="2" type="ordered locus">Mpet_2816</name>
</gene>
<dbReference type="AlphaFoldDB" id="E1RHH6"/>
<dbReference type="GeneID" id="9745311"/>
<proteinExistence type="predicted"/>
<evidence type="ECO:0000313" key="3">
    <source>
        <dbReference type="Proteomes" id="UP000006565"/>
    </source>
</evidence>
<name>E1RHH6_METP4</name>
<evidence type="ECO:0000313" key="2">
    <source>
        <dbReference type="EMBL" id="ADN37559.1"/>
    </source>
</evidence>
<protein>
    <submittedName>
        <fullName evidence="2">Uncharacterized protein</fullName>
    </submittedName>
</protein>
<feature type="region of interest" description="Disordered" evidence="1">
    <location>
        <begin position="49"/>
        <end position="71"/>
    </location>
</feature>
<organism evidence="2 3">
    <name type="scientific">Methanolacinia petrolearia (strain DSM 11571 / OCM 486 / SEBR 4847)</name>
    <name type="common">Methanoplanus petrolearius</name>
    <dbReference type="NCBI Taxonomy" id="679926"/>
    <lineage>
        <taxon>Archaea</taxon>
        <taxon>Methanobacteriati</taxon>
        <taxon>Methanobacteriota</taxon>
        <taxon>Stenosarchaea group</taxon>
        <taxon>Methanomicrobia</taxon>
        <taxon>Methanomicrobiales</taxon>
        <taxon>Methanomicrobiaceae</taxon>
        <taxon>Methanolacinia</taxon>
    </lineage>
</organism>
<keyword evidence="3" id="KW-1185">Reference proteome</keyword>
<reference evidence="2 3" key="1">
    <citation type="journal article" date="2010" name="Stand. Genomic Sci.">
        <title>Complete genome sequence of Methanoplanus petrolearius type strain (SEBR 4847).</title>
        <authorList>
            <person name="Brambilla E."/>
            <person name="Djao O.D."/>
            <person name="Daligault H."/>
            <person name="Lapidus A."/>
            <person name="Lucas S."/>
            <person name="Hammon N."/>
            <person name="Nolan M."/>
            <person name="Tice H."/>
            <person name="Cheng J.F."/>
            <person name="Han C."/>
            <person name="Tapia R."/>
            <person name="Goodwin L."/>
            <person name="Pitluck S."/>
            <person name="Liolios K."/>
            <person name="Ivanova N."/>
            <person name="Mavromatis K."/>
            <person name="Mikhailova N."/>
            <person name="Pati A."/>
            <person name="Chen A."/>
            <person name="Palaniappan K."/>
            <person name="Land M."/>
            <person name="Hauser L."/>
            <person name="Chang Y.J."/>
            <person name="Jeffries C.D."/>
            <person name="Rohde M."/>
            <person name="Spring S."/>
            <person name="Sikorski J."/>
            <person name="Goker M."/>
            <person name="Woyke T."/>
            <person name="Bristow J."/>
            <person name="Eisen J.A."/>
            <person name="Markowitz V."/>
            <person name="Hugenholtz P."/>
            <person name="Kyrpides N.C."/>
            <person name="Klenk H.P."/>
        </authorList>
    </citation>
    <scope>NUCLEOTIDE SEQUENCE [LARGE SCALE GENOMIC DNA]</scope>
    <source>
        <strain evidence="3">DSM 11571 / OCM 486 / SEBR 4847</strain>
    </source>
</reference>
<dbReference type="KEGG" id="mpi:Mpet_2816"/>
<dbReference type="EMBL" id="CP002117">
    <property type="protein sequence ID" value="ADN37559.1"/>
    <property type="molecule type" value="Genomic_DNA"/>
</dbReference>
<sequence precursor="true">MKQNSGILVFSAFLVILAAAFVLSAGCTGTSDEGAQGTAVQTTEQTIVPTETATAEATPEEARELSGTGSGQVSTDLDAGVHLLVFRQSTPESGRIEISTEKDYISLPFGFNESAADTAMDGGMYVWSQEFMIDDNATTEFNVTAPSDCSWEIEVSFPQAINGIVPQTFTGAGNQATPFFQINAGTYNVSIATGNNTYVAVHLIDFDGNPLMEDEIEYPLAFHEGTYDGSVIVGVSNDNNYLFNVVCDGEWTVTIEEAASEL</sequence>
<evidence type="ECO:0000256" key="1">
    <source>
        <dbReference type="SAM" id="MobiDB-lite"/>
    </source>
</evidence>
<dbReference type="PROSITE" id="PS51257">
    <property type="entry name" value="PROKAR_LIPOPROTEIN"/>
    <property type="match status" value="1"/>
</dbReference>
<dbReference type="OrthoDB" id="112241at2157"/>
<dbReference type="Proteomes" id="UP000006565">
    <property type="component" value="Chromosome"/>
</dbReference>